<reference evidence="19 20" key="1">
    <citation type="submission" date="2020-01" db="EMBL/GenBank/DDBJ databases">
        <title>Investigation of new actinobacteria for the biodesulphurisation of diesel fuel.</title>
        <authorList>
            <person name="Athi Narayanan S.M."/>
        </authorList>
    </citation>
    <scope>NUCLEOTIDE SEQUENCE [LARGE SCALE GENOMIC DNA]</scope>
    <source>
        <strain evidence="19 20">213E</strain>
    </source>
</reference>
<feature type="binding site" evidence="16">
    <location>
        <position position="206"/>
    </location>
    <ligand>
        <name>substrate</name>
    </ligand>
</feature>
<dbReference type="CDD" id="cd01284">
    <property type="entry name" value="Riboflavin_deaminase-reductase"/>
    <property type="match status" value="1"/>
</dbReference>
<dbReference type="EC" id="1.1.1.193" evidence="14"/>
<comment type="pathway">
    <text evidence="2 14">Cofactor biosynthesis; riboflavin biosynthesis; 5-amino-6-(D-ribitylamino)uracil from GTP: step 2/4.</text>
</comment>
<evidence type="ECO:0000256" key="1">
    <source>
        <dbReference type="ARBA" id="ARBA00002151"/>
    </source>
</evidence>
<dbReference type="Pfam" id="PF01872">
    <property type="entry name" value="RibD_C"/>
    <property type="match status" value="1"/>
</dbReference>
<dbReference type="GO" id="GO:0008703">
    <property type="term" value="F:5-amino-6-(5-phosphoribosylamino)uracil reductase activity"/>
    <property type="evidence" value="ECO:0007669"/>
    <property type="project" value="UniProtKB-EC"/>
</dbReference>
<keyword evidence="11" id="KW-0511">Multifunctional enzyme</keyword>
<dbReference type="InterPro" id="IPR016192">
    <property type="entry name" value="APOBEC/CMP_deaminase_Zn-bd"/>
</dbReference>
<dbReference type="Pfam" id="PF00383">
    <property type="entry name" value="dCMP_cyt_deam_1"/>
    <property type="match status" value="1"/>
</dbReference>
<evidence type="ECO:0000256" key="14">
    <source>
        <dbReference type="PIRNR" id="PIRNR006769"/>
    </source>
</evidence>
<evidence type="ECO:0000313" key="20">
    <source>
        <dbReference type="Proteomes" id="UP000466307"/>
    </source>
</evidence>
<evidence type="ECO:0000256" key="8">
    <source>
        <dbReference type="ARBA" id="ARBA00022833"/>
    </source>
</evidence>
<evidence type="ECO:0000256" key="10">
    <source>
        <dbReference type="ARBA" id="ARBA00023002"/>
    </source>
</evidence>
<comment type="caution">
    <text evidence="19">The sequence shown here is derived from an EMBL/GenBank/DDBJ whole genome shotgun (WGS) entry which is preliminary data.</text>
</comment>
<dbReference type="GO" id="GO:0008835">
    <property type="term" value="F:diaminohydroxyphosphoribosylaminopyrimidine deaminase activity"/>
    <property type="evidence" value="ECO:0007669"/>
    <property type="project" value="UniProtKB-EC"/>
</dbReference>
<dbReference type="Gene3D" id="3.40.140.10">
    <property type="entry name" value="Cytidine Deaminase, domain 2"/>
    <property type="match status" value="1"/>
</dbReference>
<evidence type="ECO:0000256" key="9">
    <source>
        <dbReference type="ARBA" id="ARBA00022857"/>
    </source>
</evidence>
<organism evidence="19 20">
    <name type="scientific">Gordonia desulfuricans</name>
    <dbReference type="NCBI Taxonomy" id="89051"/>
    <lineage>
        <taxon>Bacteria</taxon>
        <taxon>Bacillati</taxon>
        <taxon>Actinomycetota</taxon>
        <taxon>Actinomycetes</taxon>
        <taxon>Mycobacteriales</taxon>
        <taxon>Gordoniaceae</taxon>
        <taxon>Gordonia</taxon>
    </lineage>
</organism>
<dbReference type="InterPro" id="IPR050765">
    <property type="entry name" value="Riboflavin_Biosynth_HTPR"/>
</dbReference>
<keyword evidence="10 14" id="KW-0560">Oxidoreductase</keyword>
<evidence type="ECO:0000256" key="17">
    <source>
        <dbReference type="PIRSR" id="PIRSR006769-3"/>
    </source>
</evidence>
<keyword evidence="9 14" id="KW-0521">NADP</keyword>
<evidence type="ECO:0000259" key="18">
    <source>
        <dbReference type="PROSITE" id="PS51747"/>
    </source>
</evidence>
<evidence type="ECO:0000256" key="16">
    <source>
        <dbReference type="PIRSR" id="PIRSR006769-2"/>
    </source>
</evidence>
<evidence type="ECO:0000256" key="3">
    <source>
        <dbReference type="ARBA" id="ARBA00004910"/>
    </source>
</evidence>
<feature type="binding site" evidence="16">
    <location>
        <position position="190"/>
    </location>
    <ligand>
        <name>substrate</name>
    </ligand>
</feature>
<dbReference type="InterPro" id="IPR002125">
    <property type="entry name" value="CMP_dCMP_dom"/>
</dbReference>
<comment type="cofactor">
    <cofactor evidence="14 17">
        <name>Zn(2+)</name>
        <dbReference type="ChEBI" id="CHEBI:29105"/>
    </cofactor>
    <text evidence="14 17">Binds 1 zinc ion.</text>
</comment>
<dbReference type="PROSITE" id="PS51747">
    <property type="entry name" value="CYT_DCMP_DEAMINASES_2"/>
    <property type="match status" value="1"/>
</dbReference>
<evidence type="ECO:0000256" key="11">
    <source>
        <dbReference type="ARBA" id="ARBA00023268"/>
    </source>
</evidence>
<dbReference type="InterPro" id="IPR004794">
    <property type="entry name" value="Eubact_RibD"/>
</dbReference>
<proteinExistence type="inferred from homology"/>
<name>A0A7K3LQY2_9ACTN</name>
<evidence type="ECO:0000256" key="15">
    <source>
        <dbReference type="PIRSR" id="PIRSR006769-1"/>
    </source>
</evidence>
<dbReference type="RefSeq" id="WP_059039413.1">
    <property type="nucleotide sequence ID" value="NZ_JAADZU010000042.1"/>
</dbReference>
<feature type="binding site" evidence="16">
    <location>
        <position position="160"/>
    </location>
    <ligand>
        <name>NADP(+)</name>
        <dbReference type="ChEBI" id="CHEBI:58349"/>
    </ligand>
</feature>
<dbReference type="PANTHER" id="PTHR38011:SF7">
    <property type="entry name" value="2,5-DIAMINO-6-RIBOSYLAMINO-4(3H)-PYRIMIDINONE 5'-PHOSPHATE REDUCTASE"/>
    <property type="match status" value="1"/>
</dbReference>
<feature type="binding site" evidence="16">
    <location>
        <position position="272"/>
    </location>
    <ligand>
        <name>substrate</name>
    </ligand>
</feature>
<evidence type="ECO:0000256" key="4">
    <source>
        <dbReference type="ARBA" id="ARBA00005259"/>
    </source>
</evidence>
<evidence type="ECO:0000256" key="7">
    <source>
        <dbReference type="ARBA" id="ARBA00022723"/>
    </source>
</evidence>
<protein>
    <recommendedName>
        <fullName evidence="14">Riboflavin biosynthesis protein RibD</fullName>
    </recommendedName>
    <domain>
        <recommendedName>
            <fullName evidence="14">Diaminohydroxyphosphoribosylaminopyrimidine deaminase</fullName>
            <shortName evidence="14">DRAP deaminase</shortName>
            <ecNumber evidence="14">3.5.4.26</ecNumber>
        </recommendedName>
        <alternativeName>
            <fullName evidence="14">Riboflavin-specific deaminase</fullName>
        </alternativeName>
    </domain>
    <domain>
        <recommendedName>
            <fullName evidence="14">5-amino-6-(5-phosphoribosylamino)uracil reductase</fullName>
            <ecNumber evidence="14">1.1.1.193</ecNumber>
        </recommendedName>
        <alternativeName>
            <fullName evidence="14">HTP reductase</fullName>
        </alternativeName>
    </domain>
</protein>
<dbReference type="NCBIfam" id="TIGR00326">
    <property type="entry name" value="eubact_ribD"/>
    <property type="match status" value="1"/>
</dbReference>
<dbReference type="SUPFAM" id="SSF53927">
    <property type="entry name" value="Cytidine deaminase-like"/>
    <property type="match status" value="1"/>
</dbReference>
<dbReference type="GO" id="GO:0008270">
    <property type="term" value="F:zinc ion binding"/>
    <property type="evidence" value="ECO:0007669"/>
    <property type="project" value="InterPro"/>
</dbReference>
<feature type="active site" description="Proton donor" evidence="15">
    <location>
        <position position="58"/>
    </location>
</feature>
<keyword evidence="8 14" id="KW-0862">Zinc</keyword>
<keyword evidence="6 14" id="KW-0686">Riboflavin biosynthesis</keyword>
<dbReference type="PROSITE" id="PS00903">
    <property type="entry name" value="CYT_DCMP_DEAMINASES_1"/>
    <property type="match status" value="1"/>
</dbReference>
<dbReference type="EMBL" id="JAADZU010000042">
    <property type="protein sequence ID" value="NDK90610.1"/>
    <property type="molecule type" value="Genomic_DNA"/>
</dbReference>
<dbReference type="InterPro" id="IPR002734">
    <property type="entry name" value="RibDG_C"/>
</dbReference>
<feature type="binding site" evidence="16">
    <location>
        <position position="210"/>
    </location>
    <ligand>
        <name>substrate</name>
    </ligand>
</feature>
<evidence type="ECO:0000256" key="6">
    <source>
        <dbReference type="ARBA" id="ARBA00022619"/>
    </source>
</evidence>
<comment type="catalytic activity">
    <reaction evidence="13 14">
        <text>2,5-diamino-6-hydroxy-4-(5-phosphoribosylamino)-pyrimidine + H2O + H(+) = 5-amino-6-(5-phospho-D-ribosylamino)uracil + NH4(+)</text>
        <dbReference type="Rhea" id="RHEA:21868"/>
        <dbReference type="ChEBI" id="CHEBI:15377"/>
        <dbReference type="ChEBI" id="CHEBI:15378"/>
        <dbReference type="ChEBI" id="CHEBI:28938"/>
        <dbReference type="ChEBI" id="CHEBI:58453"/>
        <dbReference type="ChEBI" id="CHEBI:58614"/>
        <dbReference type="EC" id="3.5.4.26"/>
    </reaction>
</comment>
<evidence type="ECO:0000256" key="12">
    <source>
        <dbReference type="ARBA" id="ARBA00049861"/>
    </source>
</evidence>
<feature type="binding site" evidence="16">
    <location>
        <position position="202"/>
    </location>
    <ligand>
        <name>NADP(+)</name>
        <dbReference type="ChEBI" id="CHEBI:58349"/>
    </ligand>
</feature>
<comment type="pathway">
    <text evidence="3 14">Cofactor biosynthesis; riboflavin biosynthesis; 5-amino-6-(D-ribitylamino)uracil from GTP: step 3/4.</text>
</comment>
<keyword evidence="14 19" id="KW-0378">Hydrolase</keyword>
<feature type="binding site" evidence="16">
    <location>
        <position position="213"/>
    </location>
    <ligand>
        <name>substrate</name>
    </ligand>
</feature>
<dbReference type="EC" id="3.5.4.26" evidence="14"/>
<feature type="binding site" evidence="17">
    <location>
        <position position="56"/>
    </location>
    <ligand>
        <name>Zn(2+)</name>
        <dbReference type="ChEBI" id="CHEBI:29105"/>
        <note>catalytic</note>
    </ligand>
</feature>
<keyword evidence="7 14" id="KW-0479">Metal-binding</keyword>
<keyword evidence="20" id="KW-1185">Reference proteome</keyword>
<dbReference type="InterPro" id="IPR016193">
    <property type="entry name" value="Cytidine_deaminase-like"/>
</dbReference>
<feature type="domain" description="CMP/dCMP-type deaminase" evidence="18">
    <location>
        <begin position="6"/>
        <end position="128"/>
    </location>
</feature>
<dbReference type="PIRSF" id="PIRSF006769">
    <property type="entry name" value="RibD"/>
    <property type="match status" value="1"/>
</dbReference>
<comment type="similarity">
    <text evidence="4 14">In the N-terminal section; belongs to the cytidine and deoxycytidylate deaminase family.</text>
</comment>
<dbReference type="InterPro" id="IPR024072">
    <property type="entry name" value="DHFR-like_dom_sf"/>
</dbReference>
<feature type="binding site" evidence="16">
    <location>
        <position position="176"/>
    </location>
    <ligand>
        <name>NADP(+)</name>
        <dbReference type="ChEBI" id="CHEBI:58349"/>
    </ligand>
</feature>
<dbReference type="Gene3D" id="3.40.430.10">
    <property type="entry name" value="Dihydrofolate Reductase, subunit A"/>
    <property type="match status" value="2"/>
</dbReference>
<gene>
    <name evidence="19" type="primary">ribD</name>
    <name evidence="19" type="ORF">GYA93_13625</name>
</gene>
<dbReference type="GO" id="GO:0009231">
    <property type="term" value="P:riboflavin biosynthetic process"/>
    <property type="evidence" value="ECO:0007669"/>
    <property type="project" value="UniProtKB-UniPathway"/>
</dbReference>
<evidence type="ECO:0000256" key="5">
    <source>
        <dbReference type="ARBA" id="ARBA00007417"/>
    </source>
</evidence>
<dbReference type="PANTHER" id="PTHR38011">
    <property type="entry name" value="DIHYDROFOLATE REDUCTASE FAMILY PROTEIN (AFU_ORTHOLOGUE AFUA_8G06820)"/>
    <property type="match status" value="1"/>
</dbReference>
<feature type="binding site" evidence="17">
    <location>
        <position position="90"/>
    </location>
    <ligand>
        <name>Zn(2+)</name>
        <dbReference type="ChEBI" id="CHEBI:29105"/>
        <note>catalytic</note>
    </ligand>
</feature>
<evidence type="ECO:0000313" key="19">
    <source>
        <dbReference type="EMBL" id="NDK90610.1"/>
    </source>
</evidence>
<dbReference type="AlphaFoldDB" id="A0A7K3LQY2"/>
<dbReference type="Proteomes" id="UP000466307">
    <property type="component" value="Unassembled WGS sequence"/>
</dbReference>
<sequence length="345" mass="35748">MTVDPDRLAAAMRLAIDESAGALGLSRPNPSVGAVILADDGTVIARGHTQAAGGPHAEVMALRAAGPAARGATAVVTLEPCNHTGRTGPCAQALIDAGVARVVYAVGDPNPTASGGADRLRDAGIEVIAGLGERDAMSGPLRGWLFRQRHGRPLVTAKLAATLDGRIAAPDGTSQWITGPEARARVHRQRARLDAIIVGTGTVVRDDPALTARLPDGSLAERQPIRVAMGHRDIHSDARIASSAAGEFRQVRSHDPADVLAALSDTTWVLVEGGPRIIGAFLDAGLVDEIEAYVAPTVLGAGRSAIERPAVTTLSEGSRLRLVSVETIGDDALLISRSDRLPDRG</sequence>
<evidence type="ECO:0000256" key="13">
    <source>
        <dbReference type="ARBA" id="ARBA00049886"/>
    </source>
</evidence>
<comment type="catalytic activity">
    <reaction evidence="12 14">
        <text>5-amino-6-(5-phospho-D-ribitylamino)uracil + NADP(+) = 5-amino-6-(5-phospho-D-ribosylamino)uracil + NADPH + H(+)</text>
        <dbReference type="Rhea" id="RHEA:17845"/>
        <dbReference type="ChEBI" id="CHEBI:15378"/>
        <dbReference type="ChEBI" id="CHEBI:57783"/>
        <dbReference type="ChEBI" id="CHEBI:58349"/>
        <dbReference type="ChEBI" id="CHEBI:58421"/>
        <dbReference type="ChEBI" id="CHEBI:58453"/>
        <dbReference type="EC" id="1.1.1.193"/>
    </reaction>
</comment>
<comment type="function">
    <text evidence="1 14">Converts 2,5-diamino-6-(ribosylamino)-4(3h)-pyrimidinone 5'-phosphate into 5-amino-6-(ribosylamino)-2,4(1h,3h)-pyrimidinedione 5'-phosphate.</text>
</comment>
<feature type="binding site" evidence="17">
    <location>
        <position position="81"/>
    </location>
    <ligand>
        <name>Zn(2+)</name>
        <dbReference type="ChEBI" id="CHEBI:29105"/>
        <note>catalytic</note>
    </ligand>
</feature>
<comment type="similarity">
    <text evidence="5 14">In the C-terminal section; belongs to the HTP reductase family.</text>
</comment>
<feature type="binding site" evidence="16">
    <location>
        <position position="174"/>
    </location>
    <ligand>
        <name>substrate</name>
    </ligand>
</feature>
<dbReference type="UniPathway" id="UPA00275">
    <property type="reaction ID" value="UER00401"/>
</dbReference>
<evidence type="ECO:0000256" key="2">
    <source>
        <dbReference type="ARBA" id="ARBA00004882"/>
    </source>
</evidence>
<accession>A0A7K3LQY2</accession>
<dbReference type="SUPFAM" id="SSF53597">
    <property type="entry name" value="Dihydrofolate reductase-like"/>
    <property type="match status" value="1"/>
</dbReference>
<feature type="binding site" evidence="16">
    <location>
        <begin position="274"/>
        <end position="280"/>
    </location>
    <ligand>
        <name>NADP(+)</name>
        <dbReference type="ChEBI" id="CHEBI:58349"/>
    </ligand>
</feature>